<evidence type="ECO:0000313" key="3">
    <source>
        <dbReference type="Proteomes" id="UP000265938"/>
    </source>
</evidence>
<evidence type="ECO:0000259" key="1">
    <source>
        <dbReference type="PROSITE" id="PS51186"/>
    </source>
</evidence>
<comment type="caution">
    <text evidence="2">The sequence shown here is derived from an EMBL/GenBank/DDBJ whole genome shotgun (WGS) entry which is preliminary data.</text>
</comment>
<dbReference type="Pfam" id="PF13508">
    <property type="entry name" value="Acetyltransf_7"/>
    <property type="match status" value="1"/>
</dbReference>
<dbReference type="EMBL" id="QYSE01000006">
    <property type="protein sequence ID" value="RJF33108.1"/>
    <property type="molecule type" value="Genomic_DNA"/>
</dbReference>
<dbReference type="Gene3D" id="3.40.630.30">
    <property type="match status" value="1"/>
</dbReference>
<dbReference type="SUPFAM" id="SSF55729">
    <property type="entry name" value="Acyl-CoA N-acyltransferases (Nat)"/>
    <property type="match status" value="1"/>
</dbReference>
<gene>
    <name evidence="2" type="ORF">D4741_18510</name>
</gene>
<accession>A0A3A3EFA8</accession>
<proteinExistence type="predicted"/>
<evidence type="ECO:0000313" key="2">
    <source>
        <dbReference type="EMBL" id="RJF33108.1"/>
    </source>
</evidence>
<dbReference type="RefSeq" id="WP_119853993.1">
    <property type="nucleotide sequence ID" value="NZ_QYSE01000006.1"/>
</dbReference>
<dbReference type="PROSITE" id="PS51186">
    <property type="entry name" value="GNAT"/>
    <property type="match status" value="1"/>
</dbReference>
<dbReference type="AlphaFoldDB" id="A0A3A3EFA8"/>
<dbReference type="InterPro" id="IPR016181">
    <property type="entry name" value="Acyl_CoA_acyltransferase"/>
</dbReference>
<dbReference type="CDD" id="cd04301">
    <property type="entry name" value="NAT_SF"/>
    <property type="match status" value="1"/>
</dbReference>
<dbReference type="GO" id="GO:0016747">
    <property type="term" value="F:acyltransferase activity, transferring groups other than amino-acyl groups"/>
    <property type="evidence" value="ECO:0007669"/>
    <property type="project" value="InterPro"/>
</dbReference>
<name>A0A3A3EFA8_9GAMM</name>
<dbReference type="InterPro" id="IPR000182">
    <property type="entry name" value="GNAT_dom"/>
</dbReference>
<protein>
    <submittedName>
        <fullName evidence="2">N-acetyltransferase</fullName>
    </submittedName>
</protein>
<organism evidence="2 3">
    <name type="scientific">Pseudoalteromonas gelatinilytica</name>
    <dbReference type="NCBI Taxonomy" id="1703256"/>
    <lineage>
        <taxon>Bacteria</taxon>
        <taxon>Pseudomonadati</taxon>
        <taxon>Pseudomonadota</taxon>
        <taxon>Gammaproteobacteria</taxon>
        <taxon>Alteromonadales</taxon>
        <taxon>Pseudoalteromonadaceae</taxon>
        <taxon>Pseudoalteromonas</taxon>
    </lineage>
</organism>
<dbReference type="Proteomes" id="UP000265938">
    <property type="component" value="Unassembled WGS sequence"/>
</dbReference>
<sequence>MAAFRFCLLEPIKTPLVNKFYDKHKARGRATKADQVWVAYKETEIIAACRVQNQAGLLFLSTLYVDEMWRGQKIASQLLATLTASQKGTVFTFVYQNLIDFYLQNGFNYALTLPNSLQSLFEVYAHRNVVAMHFTRDTVPS</sequence>
<feature type="domain" description="N-acetyltransferase" evidence="1">
    <location>
        <begin position="1"/>
        <end position="137"/>
    </location>
</feature>
<reference evidence="2 3" key="1">
    <citation type="submission" date="2018-09" db="EMBL/GenBank/DDBJ databases">
        <title>Identification of marine bacteria producing industrial enzymes.</title>
        <authorList>
            <person name="Cheng T.H."/>
            <person name="Saidin J."/>
            <person name="Muhd D.D."/>
            <person name="Isa M.N.M."/>
            <person name="Bakar M.F.A."/>
            <person name="Ismail N."/>
        </authorList>
    </citation>
    <scope>NUCLEOTIDE SEQUENCE [LARGE SCALE GENOMIC DNA]</scope>
    <source>
        <strain evidence="2 3">MNAD 1.6</strain>
    </source>
</reference>
<keyword evidence="2" id="KW-0808">Transferase</keyword>